<dbReference type="NCBIfam" id="TIGR04500">
    <property type="entry name" value="PpiC_rel_mature"/>
    <property type="match status" value="1"/>
</dbReference>
<accession>A0ABW2RTC6</accession>
<name>A0ABW2RTC6_9NOCA</name>
<evidence type="ECO:0000313" key="2">
    <source>
        <dbReference type="Proteomes" id="UP001596484"/>
    </source>
</evidence>
<dbReference type="InterPro" id="IPR030985">
    <property type="entry name" value="PpiC-rel_mature"/>
</dbReference>
<sequence>MTAPTPTLLSEALNLLVQLNEGGARPDPREALAPLRARHPRTRMRLLRHRESVDDSMHYGLLLTETGVGTATLSWAPERAVPWSLRGTQRTAESMLLRVNGEALAIEEAMAYLDVMWERTELLDRLISVCLIKQELAENPVRLEPDVLQDAMDAFRRARGLLTVVDTERWMRARTLSHAALEELVEREAAIAELKRRVVADRGPGWLAENAGGLDRARVVVVRFAERGEAERFLDLVRARMVDRTETAVSVFAAAAAGEFAASATLSGVEMTEVVRCELPESLAGPLFLAEPSEVLGPVPDESGWQVVQVLAHNRAASDGQADRAVAEAVFAQWLAERREAARIEWFWGDADKTPTGTPVHRP</sequence>
<comment type="caution">
    <text evidence="1">The sequence shown here is derived from an EMBL/GenBank/DDBJ whole genome shotgun (WGS) entry which is preliminary data.</text>
</comment>
<keyword evidence="2" id="KW-1185">Reference proteome</keyword>
<proteinExistence type="predicted"/>
<reference evidence="2" key="1">
    <citation type="journal article" date="2019" name="Int. J. Syst. Evol. Microbiol.">
        <title>The Global Catalogue of Microorganisms (GCM) 10K type strain sequencing project: providing services to taxonomists for standard genome sequencing and annotation.</title>
        <authorList>
            <consortium name="The Broad Institute Genomics Platform"/>
            <consortium name="The Broad Institute Genome Sequencing Center for Infectious Disease"/>
            <person name="Wu L."/>
            <person name="Ma J."/>
        </authorList>
    </citation>
    <scope>NUCLEOTIDE SEQUENCE [LARGE SCALE GENOMIC DNA]</scope>
    <source>
        <strain evidence="2">ICMP 19430</strain>
    </source>
</reference>
<dbReference type="InterPro" id="IPR027304">
    <property type="entry name" value="Trigger_fact/SurA_dom_sf"/>
</dbReference>
<organism evidence="1 2">
    <name type="scientific">Rhodococcus daqingensis</name>
    <dbReference type="NCBI Taxonomy" id="2479363"/>
    <lineage>
        <taxon>Bacteria</taxon>
        <taxon>Bacillati</taxon>
        <taxon>Actinomycetota</taxon>
        <taxon>Actinomycetes</taxon>
        <taxon>Mycobacteriales</taxon>
        <taxon>Nocardiaceae</taxon>
        <taxon>Rhodococcus</taxon>
    </lineage>
</organism>
<evidence type="ECO:0000313" key="1">
    <source>
        <dbReference type="EMBL" id="MFC7447099.1"/>
    </source>
</evidence>
<dbReference type="Proteomes" id="UP001596484">
    <property type="component" value="Unassembled WGS sequence"/>
</dbReference>
<dbReference type="EMBL" id="JBHTCS010000008">
    <property type="protein sequence ID" value="MFC7447099.1"/>
    <property type="molecule type" value="Genomic_DNA"/>
</dbReference>
<protein>
    <submittedName>
        <fullName evidence="1">TIGR04500 family putative peptide maturation system protein</fullName>
    </submittedName>
</protein>
<gene>
    <name evidence="1" type="ORF">ACFQS9_04255</name>
</gene>
<dbReference type="SUPFAM" id="SSF109998">
    <property type="entry name" value="Triger factor/SurA peptide-binding domain-like"/>
    <property type="match status" value="1"/>
</dbReference>
<dbReference type="RefSeq" id="WP_378401916.1">
    <property type="nucleotide sequence ID" value="NZ_JBHTCS010000008.1"/>
</dbReference>